<dbReference type="PANTHER" id="PTHR20889:SF14">
    <property type="entry name" value="INORGANIC PYROPHOSPHATASE 1-LIKE"/>
    <property type="match status" value="1"/>
</dbReference>
<feature type="binding site" evidence="7">
    <location>
        <position position="9"/>
    </location>
    <ligand>
        <name>Mg(2+)</name>
        <dbReference type="ChEBI" id="CHEBI:18420"/>
    </ligand>
</feature>
<dbReference type="NCBIfam" id="TIGR01488">
    <property type="entry name" value="HAD-SF-IB"/>
    <property type="match status" value="1"/>
</dbReference>
<comment type="cofactor">
    <cofactor evidence="1 7">
        <name>Mg(2+)</name>
        <dbReference type="ChEBI" id="CHEBI:18420"/>
    </cofactor>
</comment>
<keyword evidence="4 7" id="KW-0460">Magnesium</keyword>
<dbReference type="NCBIfam" id="TIGR01489">
    <property type="entry name" value="DKMTPPase-SF"/>
    <property type="match status" value="1"/>
</dbReference>
<evidence type="ECO:0000256" key="1">
    <source>
        <dbReference type="ARBA" id="ARBA00001946"/>
    </source>
</evidence>
<keyword evidence="3" id="KW-0378">Hydrolase</keyword>
<evidence type="ECO:0000256" key="7">
    <source>
        <dbReference type="PIRSR" id="PIRSR031051-3"/>
    </source>
</evidence>
<feature type="active site" description="Nucleophile" evidence="5">
    <location>
        <position position="9"/>
    </location>
</feature>
<dbReference type="AlphaFoldDB" id="A0A6N2ALY3"/>
<dbReference type="InterPro" id="IPR006384">
    <property type="entry name" value="HAD_hydro_PyrdxlP_Pase-like"/>
</dbReference>
<feature type="active site" description="Proton donor" evidence="5">
    <location>
        <position position="11"/>
    </location>
</feature>
<evidence type="ECO:0000256" key="3">
    <source>
        <dbReference type="ARBA" id="ARBA00022801"/>
    </source>
</evidence>
<name>A0A6N2ALY3_SOLCI</name>
<comment type="caution">
    <text evidence="8">The sequence shown here is derived from an EMBL/GenBank/DDBJ whole genome shotgun (WGS) entry which is preliminary data.</text>
</comment>
<dbReference type="PIRSF" id="PIRSF031051">
    <property type="entry name" value="PyrdxlP_Pase_PHOSPHO2"/>
    <property type="match status" value="1"/>
</dbReference>
<proteinExistence type="predicted"/>
<feature type="binding site" evidence="7">
    <location>
        <position position="178"/>
    </location>
    <ligand>
        <name>Mg(2+)</name>
        <dbReference type="ChEBI" id="CHEBI:18420"/>
    </ligand>
</feature>
<feature type="binding site" evidence="6">
    <location>
        <position position="20"/>
    </location>
    <ligand>
        <name>substrate</name>
    </ligand>
</feature>
<evidence type="ECO:0000256" key="4">
    <source>
        <dbReference type="ARBA" id="ARBA00022842"/>
    </source>
</evidence>
<evidence type="ECO:0000256" key="2">
    <source>
        <dbReference type="ARBA" id="ARBA00022723"/>
    </source>
</evidence>
<protein>
    <submittedName>
        <fullName evidence="8">Uncharacterized protein</fullName>
    </submittedName>
</protein>
<reference evidence="8" key="1">
    <citation type="submission" date="2019-05" db="EMBL/GenBank/DDBJ databases">
        <title>The de novo reference genome and transcriptome assemblies of the wild tomato species Solanum chilense.</title>
        <authorList>
            <person name="Stam R."/>
            <person name="Nosenko T."/>
            <person name="Hoerger A.C."/>
            <person name="Stephan W."/>
            <person name="Seidel M.A."/>
            <person name="Kuhn J.M.M."/>
            <person name="Haberer G."/>
            <person name="Tellier A."/>
        </authorList>
    </citation>
    <scope>NUCLEOTIDE SEQUENCE</scope>
    <source>
        <tissue evidence="8">Mature leaves</tissue>
    </source>
</reference>
<dbReference type="SUPFAM" id="SSF56784">
    <property type="entry name" value="HAD-like"/>
    <property type="match status" value="1"/>
</dbReference>
<dbReference type="InterPro" id="IPR036412">
    <property type="entry name" value="HAD-like_sf"/>
</dbReference>
<keyword evidence="2 7" id="KW-0479">Metal-binding</keyword>
<organism evidence="8">
    <name type="scientific">Solanum chilense</name>
    <name type="common">Tomato</name>
    <name type="synonym">Lycopersicon chilense</name>
    <dbReference type="NCBI Taxonomy" id="4083"/>
    <lineage>
        <taxon>Eukaryota</taxon>
        <taxon>Viridiplantae</taxon>
        <taxon>Streptophyta</taxon>
        <taxon>Embryophyta</taxon>
        <taxon>Tracheophyta</taxon>
        <taxon>Spermatophyta</taxon>
        <taxon>Magnoliopsida</taxon>
        <taxon>eudicotyledons</taxon>
        <taxon>Gunneridae</taxon>
        <taxon>Pentapetalae</taxon>
        <taxon>asterids</taxon>
        <taxon>lamiids</taxon>
        <taxon>Solanales</taxon>
        <taxon>Solanaceae</taxon>
        <taxon>Solanoideae</taxon>
        <taxon>Solaneae</taxon>
        <taxon>Solanum</taxon>
        <taxon>Solanum subgen. Lycopersicon</taxon>
    </lineage>
</organism>
<feature type="binding site" evidence="7">
    <location>
        <position position="11"/>
    </location>
    <ligand>
        <name>Mg(2+)</name>
        <dbReference type="ChEBI" id="CHEBI:18420"/>
    </ligand>
</feature>
<accession>A0A6N2ALY3</accession>
<dbReference type="GO" id="GO:0016791">
    <property type="term" value="F:phosphatase activity"/>
    <property type="evidence" value="ECO:0007669"/>
    <property type="project" value="InterPro"/>
</dbReference>
<evidence type="ECO:0000256" key="5">
    <source>
        <dbReference type="PIRSR" id="PIRSR031051-1"/>
    </source>
</evidence>
<evidence type="ECO:0000256" key="6">
    <source>
        <dbReference type="PIRSR" id="PIRSR031051-2"/>
    </source>
</evidence>
<dbReference type="PANTHER" id="PTHR20889">
    <property type="entry name" value="PHOSPHATASE, ORPHAN 1, 2"/>
    <property type="match status" value="1"/>
</dbReference>
<evidence type="ECO:0000313" key="8">
    <source>
        <dbReference type="EMBL" id="TMW82660.1"/>
    </source>
</evidence>
<dbReference type="InterPro" id="IPR023214">
    <property type="entry name" value="HAD_sf"/>
</dbReference>
<dbReference type="EMBL" id="RXGB01018006">
    <property type="protein sequence ID" value="TMW82660.1"/>
    <property type="molecule type" value="Genomic_DNA"/>
</dbReference>
<sequence>MAGIVVVFDFDKTIIDLDSDNWVIDELGATDLFNRLLPTMPWNSLMDRMMKELHDQGKTIDEIEQVLKRVPVIPRVVAAIKTAHTLGCDLRIVSDANVFYIETILKHLAIYDCFTEIHTNPGYVDDQGKLRILPHHDLHHGCTFNTCPPNMCKGLVIERIQASLAKEDRKQRIIYLGDGAGDFCPSLTLKEHDFVMPRKDFPVWKLINDNCDLIRAEIHGWSDGEEQEHILLQIIKAITIEENQILSADCCKFQTITVHEALPNALPLP</sequence>
<dbReference type="Gene3D" id="3.40.50.1000">
    <property type="entry name" value="HAD superfamily/HAD-like"/>
    <property type="match status" value="1"/>
</dbReference>
<feature type="binding site" evidence="6">
    <location>
        <position position="95"/>
    </location>
    <ligand>
        <name>substrate</name>
    </ligand>
</feature>
<gene>
    <name evidence="8" type="ORF">EJD97_005459</name>
</gene>
<dbReference type="GO" id="GO:0046872">
    <property type="term" value="F:metal ion binding"/>
    <property type="evidence" value="ECO:0007669"/>
    <property type="project" value="UniProtKB-KW"/>
</dbReference>
<dbReference type="InterPro" id="IPR016965">
    <property type="entry name" value="Pase_PHOSPHO-typ"/>
</dbReference>
<dbReference type="Pfam" id="PF06888">
    <property type="entry name" value="Put_Phosphatase"/>
    <property type="match status" value="1"/>
</dbReference>